<dbReference type="Pfam" id="PF07883">
    <property type="entry name" value="Cupin_2"/>
    <property type="match status" value="1"/>
</dbReference>
<protein>
    <submittedName>
        <fullName evidence="2">Cupin domain-containing protein</fullName>
    </submittedName>
</protein>
<dbReference type="InterPro" id="IPR052044">
    <property type="entry name" value="PKS_Associated_Protein"/>
</dbReference>
<evidence type="ECO:0000313" key="3">
    <source>
        <dbReference type="Proteomes" id="UP000501891"/>
    </source>
</evidence>
<keyword evidence="3" id="KW-1185">Reference proteome</keyword>
<dbReference type="InterPro" id="IPR014710">
    <property type="entry name" value="RmlC-like_jellyroll"/>
</dbReference>
<sequence>MDTVNIAAKLAQIGDHWNPRIIGEVNDFQVKAVKLRGAFDWHHHVEEDELFLVVKGTLTMNFRDRTATVGPGEFIVVPHGVEHQPVAEQEVEILLFERATTLNTGTERTARTREQLERL</sequence>
<dbReference type="PANTHER" id="PTHR36114:SF1">
    <property type="entry name" value="16.7 KDA PROTEIN IN WHIE LOCUS"/>
    <property type="match status" value="1"/>
</dbReference>
<dbReference type="InterPro" id="IPR011051">
    <property type="entry name" value="RmlC_Cupin_sf"/>
</dbReference>
<dbReference type="EMBL" id="CP051775">
    <property type="protein sequence ID" value="QJE72870.1"/>
    <property type="molecule type" value="Genomic_DNA"/>
</dbReference>
<dbReference type="KEGG" id="acru:HHL28_06990"/>
<dbReference type="Proteomes" id="UP000501891">
    <property type="component" value="Chromosome"/>
</dbReference>
<dbReference type="AlphaFoldDB" id="A0A858R615"/>
<dbReference type="CDD" id="cd02226">
    <property type="entry name" value="cupin_YdbB-like"/>
    <property type="match status" value="1"/>
</dbReference>
<accession>A0A858R615</accession>
<evidence type="ECO:0000313" key="2">
    <source>
        <dbReference type="EMBL" id="QJE72870.1"/>
    </source>
</evidence>
<dbReference type="PANTHER" id="PTHR36114">
    <property type="entry name" value="16.7 KDA PROTEIN IN WHIE LOCUS"/>
    <property type="match status" value="1"/>
</dbReference>
<dbReference type="Gene3D" id="2.60.120.10">
    <property type="entry name" value="Jelly Rolls"/>
    <property type="match status" value="1"/>
</dbReference>
<reference evidence="2" key="1">
    <citation type="submission" date="2020-04" db="EMBL/GenBank/DDBJ databases">
        <title>A desert anoxygenic phototrophic bacterium fixes CO2 using RubisCO under aerobic conditions.</title>
        <authorList>
            <person name="Tang K."/>
        </authorList>
    </citation>
    <scope>NUCLEOTIDE SEQUENCE [LARGE SCALE GENOMIC DNA]</scope>
    <source>
        <strain evidence="2">MIMtkB3</strain>
    </source>
</reference>
<gene>
    <name evidence="2" type="ORF">HHL28_06990</name>
</gene>
<feature type="domain" description="Cupin type-2" evidence="1">
    <location>
        <begin position="38"/>
        <end position="92"/>
    </location>
</feature>
<proteinExistence type="predicted"/>
<name>A0A858R615_9PROT</name>
<organism evidence="2 3">
    <name type="scientific">Aerophototrophica crusticola</name>
    <dbReference type="NCBI Taxonomy" id="1709002"/>
    <lineage>
        <taxon>Bacteria</taxon>
        <taxon>Pseudomonadati</taxon>
        <taxon>Pseudomonadota</taxon>
        <taxon>Alphaproteobacteria</taxon>
        <taxon>Rhodospirillales</taxon>
        <taxon>Rhodospirillaceae</taxon>
        <taxon>Aerophototrophica</taxon>
    </lineage>
</organism>
<dbReference type="SUPFAM" id="SSF51182">
    <property type="entry name" value="RmlC-like cupins"/>
    <property type="match status" value="1"/>
</dbReference>
<dbReference type="InterPro" id="IPR013096">
    <property type="entry name" value="Cupin_2"/>
</dbReference>
<evidence type="ECO:0000259" key="1">
    <source>
        <dbReference type="Pfam" id="PF07883"/>
    </source>
</evidence>